<accession>A0A1I2YX95</accession>
<dbReference type="OrthoDB" id="1786461at2"/>
<organism evidence="1 2">
    <name type="scientific">Desulfotruncus arcticus DSM 17038</name>
    <dbReference type="NCBI Taxonomy" id="1121424"/>
    <lineage>
        <taxon>Bacteria</taxon>
        <taxon>Bacillati</taxon>
        <taxon>Bacillota</taxon>
        <taxon>Clostridia</taxon>
        <taxon>Eubacteriales</taxon>
        <taxon>Desulfallaceae</taxon>
        <taxon>Desulfotruncus</taxon>
    </lineage>
</organism>
<dbReference type="RefSeq" id="WP_092475049.1">
    <property type="nucleotide sequence ID" value="NZ_FOOX01000023.1"/>
</dbReference>
<protein>
    <submittedName>
        <fullName evidence="1">Uncharacterized protein</fullName>
    </submittedName>
</protein>
<proteinExistence type="predicted"/>
<dbReference type="STRING" id="341036.SAMN05660649_04663"/>
<dbReference type="Proteomes" id="UP000199337">
    <property type="component" value="Unassembled WGS sequence"/>
</dbReference>
<dbReference type="AlphaFoldDB" id="A0A1I2YX95"/>
<sequence>MSAKQLLINQINNMNFGVDQEIYNKSTGNAHYEISKLAGDLTQEYNLLQGATLDLSNQMSTPDKTGALDLTVNVGGQSYNGQVCLSGDKVIINKAILEMIAELFPQTQMGDIAQYPDYLYFSREEMSGVWESMLQYRDNQAPQELKDLLVFLVEAIPDQYFTASLSGVTFKLDQAGLEDVIYNVLLKVRDEKERFAGIIVGMSTMYGPNPDLDPETMREDIIAGIDKAVADGSFPTKEQIHLMSQFVQVQDFYYQASLPPSAAKEFKLTLKLSETSGLPGEITITSKTTGSKNNINTNANASLDIKTIDGNNISGTLNQTYMYQAKRADSQMVMSAKASNPSTGGTLLDFELKGDSSQQADSGLKIALPELNEENSMDITSLIEQGTDEDRL</sequence>
<keyword evidence="2" id="KW-1185">Reference proteome</keyword>
<evidence type="ECO:0000313" key="2">
    <source>
        <dbReference type="Proteomes" id="UP000199337"/>
    </source>
</evidence>
<dbReference type="EMBL" id="FOOX01000023">
    <property type="protein sequence ID" value="SFH30070.1"/>
    <property type="molecule type" value="Genomic_DNA"/>
</dbReference>
<name>A0A1I2YX95_9FIRM</name>
<gene>
    <name evidence="1" type="ORF">SAMN05660649_04663</name>
</gene>
<evidence type="ECO:0000313" key="1">
    <source>
        <dbReference type="EMBL" id="SFH30070.1"/>
    </source>
</evidence>
<reference evidence="2" key="1">
    <citation type="submission" date="2016-10" db="EMBL/GenBank/DDBJ databases">
        <authorList>
            <person name="Varghese N."/>
            <person name="Submissions S."/>
        </authorList>
    </citation>
    <scope>NUCLEOTIDE SEQUENCE [LARGE SCALE GENOMIC DNA]</scope>
    <source>
        <strain evidence="2">DSM 17038</strain>
    </source>
</reference>